<reference evidence="2" key="3">
    <citation type="submission" date="2016-05" db="EMBL/GenBank/DDBJ databases">
        <title>WGS assembly of Xenopus tropicalis.</title>
        <authorList>
            <person name="Sessions A."/>
            <person name="Jenkins J."/>
            <person name="Mitros T."/>
            <person name="Lyons J.T."/>
            <person name="Dichmann D.S."/>
            <person name="Robert J."/>
            <person name="Harland R.M."/>
            <person name="Rokhsar D.S."/>
        </authorList>
    </citation>
    <scope>NUCLEOTIDE SEQUENCE</scope>
    <source>
        <strain evidence="2">Nigerian</strain>
    </source>
</reference>
<reference evidence="2" key="2">
    <citation type="journal article" date="2010" name="Science">
        <title>The genome of the Western clawed frog Xenopus tropicalis.</title>
        <authorList>
            <person name="Hellsten U."/>
            <person name="Harland R.M."/>
            <person name="Gilchrist M.J."/>
            <person name="Hendrix D."/>
            <person name="Jurka J."/>
            <person name="Kapitonov V."/>
            <person name="Ovcharenko I."/>
            <person name="Putnam N.H."/>
            <person name="Shu S."/>
            <person name="Taher L."/>
            <person name="Blitz I.L."/>
            <person name="Blumberg B."/>
            <person name="Dichmann D.S."/>
            <person name="Dubchak I."/>
            <person name="Amaya E."/>
            <person name="Detter J.C."/>
            <person name="Fletcher R."/>
            <person name="Gerhard D.S."/>
            <person name="Goodstein D."/>
            <person name="Graves T."/>
            <person name="Grigoriev I.V."/>
            <person name="Grimwood J."/>
            <person name="Kawashima T."/>
            <person name="Lindquist E."/>
            <person name="Lucas S.M."/>
            <person name="Mead P.E."/>
            <person name="Mitros T."/>
            <person name="Ogino H."/>
            <person name="Ohta Y."/>
            <person name="Poliakov A.V."/>
            <person name="Pollet N."/>
            <person name="Robert J."/>
            <person name="Salamov A."/>
            <person name="Sater A.K."/>
            <person name="Schmutz J."/>
            <person name="Terry A."/>
            <person name="Vize P.D."/>
            <person name="Warren W.C."/>
            <person name="Wells D."/>
            <person name="Wills A."/>
            <person name="Wilson R.K."/>
            <person name="Zimmerman L.B."/>
            <person name="Zorn A.M."/>
            <person name="Grainger R."/>
            <person name="Grammer T."/>
            <person name="Khokha M.K."/>
            <person name="Richardson P.M."/>
            <person name="Rokhsar D.S."/>
        </authorList>
    </citation>
    <scope>NUCLEOTIDE SEQUENCE [LARGE SCALE GENOMIC DNA]</scope>
    <source>
        <strain evidence="2">Nigerian</strain>
    </source>
</reference>
<feature type="non-terminal residue" evidence="2">
    <location>
        <position position="1"/>
    </location>
</feature>
<gene>
    <name evidence="2" type="ORF">XENTR_v90028975mg</name>
</gene>
<dbReference type="AlphaFoldDB" id="A0A1B8XZ30"/>
<feature type="region of interest" description="Disordered" evidence="1">
    <location>
        <begin position="1"/>
        <end position="22"/>
    </location>
</feature>
<sequence length="85" mass="9717">LNLNYSNRQNGHTGALHDVRDCVPGTAPPSEKTALLFRDPMHLQTMMLQNELPTRSIKRHVCITNTQKPVVCRAETHKLNPMYCY</sequence>
<dbReference type="EMBL" id="KV460715">
    <property type="protein sequence ID" value="OCA15898.1"/>
    <property type="molecule type" value="Genomic_DNA"/>
</dbReference>
<name>A0A1B8XZ30_XENTR</name>
<organism evidence="2">
    <name type="scientific">Xenopus tropicalis</name>
    <name type="common">Western clawed frog</name>
    <name type="synonym">Silurana tropicalis</name>
    <dbReference type="NCBI Taxonomy" id="8364"/>
    <lineage>
        <taxon>Eukaryota</taxon>
        <taxon>Metazoa</taxon>
        <taxon>Chordata</taxon>
        <taxon>Craniata</taxon>
        <taxon>Vertebrata</taxon>
        <taxon>Euteleostomi</taxon>
        <taxon>Amphibia</taxon>
        <taxon>Batrachia</taxon>
        <taxon>Anura</taxon>
        <taxon>Pipoidea</taxon>
        <taxon>Pipidae</taxon>
        <taxon>Xenopodinae</taxon>
        <taxon>Xenopus</taxon>
        <taxon>Silurana</taxon>
    </lineage>
</organism>
<reference evidence="2" key="1">
    <citation type="submission" date="2009-11" db="EMBL/GenBank/DDBJ databases">
        <authorList>
            <consortium name="US DOE Joint Genome Institute (JGI-PGF)"/>
            <person name="Ottilar R."/>
            <person name="Schmutz J."/>
            <person name="Salamov A."/>
            <person name="Cheng J.F."/>
            <person name="Lucas S."/>
            <person name="Pitluck S."/>
            <person name="Gundlach H."/>
            <person name="Guo Y."/>
            <person name="Haberer G."/>
            <person name="Nasrallah J."/>
            <person name="Mayer K.F.X."/>
            <person name="van de Peer Y."/>
            <person name="Weigel D."/>
            <person name="Grigoriev I.V."/>
        </authorList>
    </citation>
    <scope>NUCLEOTIDE SEQUENCE</scope>
    <source>
        <strain evidence="2">Nigerian</strain>
    </source>
</reference>
<protein>
    <submittedName>
        <fullName evidence="2">Uncharacterized protein</fullName>
    </submittedName>
</protein>
<feature type="compositionally biased region" description="Polar residues" evidence="1">
    <location>
        <begin position="1"/>
        <end position="12"/>
    </location>
</feature>
<evidence type="ECO:0000313" key="2">
    <source>
        <dbReference type="EMBL" id="OCA15898.1"/>
    </source>
</evidence>
<accession>A0A1B8XZ30</accession>
<evidence type="ECO:0000256" key="1">
    <source>
        <dbReference type="SAM" id="MobiDB-lite"/>
    </source>
</evidence>
<proteinExistence type="predicted"/>